<evidence type="ECO:0000313" key="2">
    <source>
        <dbReference type="EMBL" id="SPD30688.1"/>
    </source>
</evidence>
<feature type="region of interest" description="Disordered" evidence="1">
    <location>
        <begin position="119"/>
        <end position="155"/>
    </location>
</feature>
<proteinExistence type="predicted"/>
<dbReference type="InterPro" id="IPR052343">
    <property type="entry name" value="Retrotransposon-Effector_Assoc"/>
</dbReference>
<evidence type="ECO:0008006" key="3">
    <source>
        <dbReference type="Google" id="ProtNLM"/>
    </source>
</evidence>
<accession>A0A2N9J1J4</accession>
<dbReference type="EMBL" id="OIVN01006327">
    <property type="protein sequence ID" value="SPD30688.1"/>
    <property type="molecule type" value="Genomic_DNA"/>
</dbReference>
<feature type="region of interest" description="Disordered" evidence="1">
    <location>
        <begin position="167"/>
        <end position="191"/>
    </location>
</feature>
<feature type="compositionally biased region" description="Polar residues" evidence="1">
    <location>
        <begin position="172"/>
        <end position="190"/>
    </location>
</feature>
<name>A0A2N9J1J4_FAGSY</name>
<dbReference type="PANTHER" id="PTHR46890:SF48">
    <property type="entry name" value="RNA-DIRECTED DNA POLYMERASE"/>
    <property type="match status" value="1"/>
</dbReference>
<gene>
    <name evidence="2" type="ORF">FSB_LOCUS58570</name>
</gene>
<sequence>METSATTEDIITRWNKFSLSGPKSKSIPVSTNCSSNRDTIAALFLTLRRINIDAVARTFRPLSKMEKDFSIRDMGDNKALFMFEDEIDVVRVLQNGHWAYDRSLMRAVYEWGIQQTTVKVEGHNRQTPNRTEPENGEGTSTSNEEQPTTQKHQTVPMDTQELNIPSEVHDASNPNLNMNTHTTTETNPSEDNSRILREEQMGAQTSNVLTDQTQVPQIAMVVPTSADITLDLPTITQGKFSESISIILTPEEIRACEIVTKAPGPAGFYCHPETARMGDSWTLLKRLQRYDDMPCASQWHQKNKISGLRDSSRHMVVRNVESQITSDMNKSLLHPVTSAEIQDALFQMLPTKSPGPDGMNALFYKKFWHIIGNDVSVAIFEFLQSGQLACATSCTKLFPRFWQNRLKSVLDHVISGSQSAFVPGRLITDNFLVAFEAFHYLKTKRQGQSTHMVVKLDMSKAYDRVEWIFLKSMMARMGFCARWVGKEILIKSVAQALPLYTMSCFRLLDSFCNEINSMVGKFWWGQVHTERKIHWKKWSNLCRKKEDGGMDFPDLSLFNQALLAKQGWRLMRNPNTILHRVLKAKYFLDCTFMEALIPSHSSYSWQSLAQARHVIRLGTRWRIGDGTNVNIWCDNWINSQHHGKVISPRQILSASATVNDLIDLESHQWKEQIIDTIFLPVEATKIKAIPLHLDRQDSVVWMGTPTGIFTTRSAYQMMVKDKNNASGSSSNPVRRHSFWKGIWRAKVPHKICMFMWRACSSIFPTKTNFFKQERKDHWSKKYFLFWPGLSGRVEMIPWLNQPHLEASLVGPKVVAYAEEYFAANKRVESARPISENKWLPPPSSHVKLNIAWKRFPARNSFGVGSVIHDHIGGLLASHCEVILQIGDGLHMAATAVIKALTICNEAGF</sequence>
<dbReference type="AlphaFoldDB" id="A0A2N9J1J4"/>
<reference evidence="2" key="1">
    <citation type="submission" date="2018-02" db="EMBL/GenBank/DDBJ databases">
        <authorList>
            <person name="Cohen D.B."/>
            <person name="Kent A.D."/>
        </authorList>
    </citation>
    <scope>NUCLEOTIDE SEQUENCE</scope>
</reference>
<organism evidence="2">
    <name type="scientific">Fagus sylvatica</name>
    <name type="common">Beechnut</name>
    <dbReference type="NCBI Taxonomy" id="28930"/>
    <lineage>
        <taxon>Eukaryota</taxon>
        <taxon>Viridiplantae</taxon>
        <taxon>Streptophyta</taxon>
        <taxon>Embryophyta</taxon>
        <taxon>Tracheophyta</taxon>
        <taxon>Spermatophyta</taxon>
        <taxon>Magnoliopsida</taxon>
        <taxon>eudicotyledons</taxon>
        <taxon>Gunneridae</taxon>
        <taxon>Pentapetalae</taxon>
        <taxon>rosids</taxon>
        <taxon>fabids</taxon>
        <taxon>Fagales</taxon>
        <taxon>Fagaceae</taxon>
        <taxon>Fagus</taxon>
    </lineage>
</organism>
<evidence type="ECO:0000256" key="1">
    <source>
        <dbReference type="SAM" id="MobiDB-lite"/>
    </source>
</evidence>
<protein>
    <recommendedName>
        <fullName evidence="3">Reverse transcriptase domain-containing protein</fullName>
    </recommendedName>
</protein>
<dbReference type="PANTHER" id="PTHR46890">
    <property type="entry name" value="NON-LTR RETROLELEMENT REVERSE TRANSCRIPTASE-LIKE PROTEIN-RELATED"/>
    <property type="match status" value="1"/>
</dbReference>
<feature type="compositionally biased region" description="Polar residues" evidence="1">
    <location>
        <begin position="137"/>
        <end position="155"/>
    </location>
</feature>